<dbReference type="InterPro" id="IPR029033">
    <property type="entry name" value="His_PPase_superfam"/>
</dbReference>
<dbReference type="PANTHER" id="PTHR20935:SF0">
    <property type="entry name" value="SERINE_THREONINE-PROTEIN PHOSPHATASE PGAM5, MITOCHONDRIAL"/>
    <property type="match status" value="1"/>
</dbReference>
<dbReference type="InterPro" id="IPR013078">
    <property type="entry name" value="His_Pase_superF_clade-1"/>
</dbReference>
<comment type="caution">
    <text evidence="2">The sequence shown here is derived from an EMBL/GenBank/DDBJ whole genome shotgun (WGS) entry which is preliminary data.</text>
</comment>
<dbReference type="SUPFAM" id="SSF53254">
    <property type="entry name" value="Phosphoglycerate mutase-like"/>
    <property type="match status" value="1"/>
</dbReference>
<dbReference type="SMART" id="SM00855">
    <property type="entry name" value="PGAM"/>
    <property type="match status" value="1"/>
</dbReference>
<dbReference type="CDD" id="cd07067">
    <property type="entry name" value="HP_PGM_like"/>
    <property type="match status" value="1"/>
</dbReference>
<dbReference type="EMBL" id="JAMTCJ010000002">
    <property type="protein sequence ID" value="MCP2176310.1"/>
    <property type="molecule type" value="Genomic_DNA"/>
</dbReference>
<reference evidence="2 3" key="1">
    <citation type="submission" date="2022-06" db="EMBL/GenBank/DDBJ databases">
        <title>Genomic Encyclopedia of Archaeal and Bacterial Type Strains, Phase II (KMG-II): from individual species to whole genera.</title>
        <authorList>
            <person name="Goeker M."/>
        </authorList>
    </citation>
    <scope>NUCLEOTIDE SEQUENCE [LARGE SCALE GENOMIC DNA]</scope>
    <source>
        <strain evidence="2 3">DSM 44693</strain>
    </source>
</reference>
<evidence type="ECO:0000256" key="1">
    <source>
        <dbReference type="ARBA" id="ARBA00022801"/>
    </source>
</evidence>
<proteinExistence type="predicted"/>
<dbReference type="Pfam" id="PF00300">
    <property type="entry name" value="His_Phos_1"/>
    <property type="match status" value="1"/>
</dbReference>
<dbReference type="InterPro" id="IPR051021">
    <property type="entry name" value="Mito_Ser/Thr_phosphatase"/>
</dbReference>
<keyword evidence="3" id="KW-1185">Reference proteome</keyword>
<protein>
    <submittedName>
        <fullName evidence="2">Broad specificity phosphatase PhoE</fullName>
    </submittedName>
</protein>
<dbReference type="PANTHER" id="PTHR20935">
    <property type="entry name" value="PHOSPHOGLYCERATE MUTASE-RELATED"/>
    <property type="match status" value="1"/>
</dbReference>
<keyword evidence="1" id="KW-0378">Hydrolase</keyword>
<sequence length="227" mass="24626">MMVGMGVLYMVRHGQARAQAYGAGAWAQAEGGLTDLGAEQARRAGSALATRVGRIDRVVSGDLARQRETLARIVAELPDAVEPSIDARWNEYDIESILGDRERTENATERGFQAQLDGALSDWIARIAIGSETYEQYRQRADAAFEELARHAGSGQTVLAVSSAGTIAAIIARLWGIDDDRWLAIARTMINTSVTKILIGSSGASVVSINDHAHVDQADDRRLMTFR</sequence>
<dbReference type="Proteomes" id="UP001206895">
    <property type="component" value="Unassembled WGS sequence"/>
</dbReference>
<name>A0ABT1HH35_9NOCA</name>
<organism evidence="2 3">
    <name type="scientific">Williamsia maris</name>
    <dbReference type="NCBI Taxonomy" id="72806"/>
    <lineage>
        <taxon>Bacteria</taxon>
        <taxon>Bacillati</taxon>
        <taxon>Actinomycetota</taxon>
        <taxon>Actinomycetes</taxon>
        <taxon>Mycobacteriales</taxon>
        <taxon>Nocardiaceae</taxon>
        <taxon>Williamsia</taxon>
    </lineage>
</organism>
<evidence type="ECO:0000313" key="2">
    <source>
        <dbReference type="EMBL" id="MCP2176310.1"/>
    </source>
</evidence>
<evidence type="ECO:0000313" key="3">
    <source>
        <dbReference type="Proteomes" id="UP001206895"/>
    </source>
</evidence>
<dbReference type="Gene3D" id="3.40.50.1240">
    <property type="entry name" value="Phosphoglycerate mutase-like"/>
    <property type="match status" value="1"/>
</dbReference>
<gene>
    <name evidence="2" type="ORF">LX13_002129</name>
</gene>
<accession>A0ABT1HH35</accession>